<evidence type="ECO:0000256" key="8">
    <source>
        <dbReference type="ARBA" id="ARBA00022842"/>
    </source>
</evidence>
<evidence type="ECO:0000256" key="6">
    <source>
        <dbReference type="ARBA" id="ARBA00022723"/>
    </source>
</evidence>
<keyword evidence="11" id="KW-0449">Lipoprotein</keyword>
<dbReference type="eggNOG" id="COG1477">
    <property type="taxonomic scope" value="Bacteria"/>
</dbReference>
<evidence type="ECO:0000256" key="5">
    <source>
        <dbReference type="ARBA" id="ARBA00022679"/>
    </source>
</evidence>
<dbReference type="PANTHER" id="PTHR30040">
    <property type="entry name" value="THIAMINE BIOSYNTHESIS LIPOPROTEIN APBE"/>
    <property type="match status" value="1"/>
</dbReference>
<keyword evidence="7" id="KW-0274">FAD</keyword>
<evidence type="ECO:0000256" key="2">
    <source>
        <dbReference type="ARBA" id="ARBA00011955"/>
    </source>
</evidence>
<organism evidence="11 12">
    <name type="scientific">Gordonia polyisoprenivorans (strain DSM 44266 / VH2)</name>
    <dbReference type="NCBI Taxonomy" id="1112204"/>
    <lineage>
        <taxon>Bacteria</taxon>
        <taxon>Bacillati</taxon>
        <taxon>Actinomycetota</taxon>
        <taxon>Actinomycetes</taxon>
        <taxon>Mycobacteriales</taxon>
        <taxon>Gordoniaceae</taxon>
        <taxon>Gordonia</taxon>
    </lineage>
</organism>
<keyword evidence="4" id="KW-0285">Flavoprotein</keyword>
<dbReference type="KEGG" id="gpo:GPOL_174p00160"/>
<dbReference type="Proteomes" id="UP000009154">
    <property type="component" value="Plasmid p174"/>
</dbReference>
<keyword evidence="8" id="KW-0460">Magnesium</keyword>
<dbReference type="HOGENOM" id="CLU_044403_5_0_11"/>
<keyword evidence="12" id="KW-1185">Reference proteome</keyword>
<dbReference type="GO" id="GO:0046872">
    <property type="term" value="F:metal ion binding"/>
    <property type="evidence" value="ECO:0007669"/>
    <property type="project" value="UniProtKB-KW"/>
</dbReference>
<name>H6N4Z2_GORPV</name>
<evidence type="ECO:0000256" key="9">
    <source>
        <dbReference type="ARBA" id="ARBA00031306"/>
    </source>
</evidence>
<dbReference type="SUPFAM" id="SSF143631">
    <property type="entry name" value="ApbE-like"/>
    <property type="match status" value="1"/>
</dbReference>
<gene>
    <name evidence="11" type="ordered locus">GPOL_174p00160</name>
</gene>
<dbReference type="EC" id="2.7.1.180" evidence="2"/>
<evidence type="ECO:0000256" key="3">
    <source>
        <dbReference type="ARBA" id="ARBA00016337"/>
    </source>
</evidence>
<evidence type="ECO:0000256" key="7">
    <source>
        <dbReference type="ARBA" id="ARBA00022827"/>
    </source>
</evidence>
<keyword evidence="5" id="KW-0808">Transferase</keyword>
<dbReference type="InterPro" id="IPR024932">
    <property type="entry name" value="ApbE"/>
</dbReference>
<dbReference type="InterPro" id="IPR003374">
    <property type="entry name" value="ApbE-like_sf"/>
</dbReference>
<evidence type="ECO:0000256" key="1">
    <source>
        <dbReference type="ARBA" id="ARBA00001946"/>
    </source>
</evidence>
<evidence type="ECO:0000313" key="11">
    <source>
        <dbReference type="EMBL" id="AFA76037.1"/>
    </source>
</evidence>
<proteinExistence type="predicted"/>
<accession>H6N4Z2</accession>
<comment type="catalytic activity">
    <reaction evidence="10">
        <text>L-threonyl-[protein] + FAD = FMN-L-threonyl-[protein] + AMP + H(+)</text>
        <dbReference type="Rhea" id="RHEA:36847"/>
        <dbReference type="Rhea" id="RHEA-COMP:11060"/>
        <dbReference type="Rhea" id="RHEA-COMP:11061"/>
        <dbReference type="ChEBI" id="CHEBI:15378"/>
        <dbReference type="ChEBI" id="CHEBI:30013"/>
        <dbReference type="ChEBI" id="CHEBI:57692"/>
        <dbReference type="ChEBI" id="CHEBI:74257"/>
        <dbReference type="ChEBI" id="CHEBI:456215"/>
        <dbReference type="EC" id="2.7.1.180"/>
    </reaction>
</comment>
<geneLocation type="plasmid" evidence="11 12">
    <name>p174</name>
</geneLocation>
<sequence>MGGYAAHDRLFGASAGTYRRIMSLNPQPASVTFPALGTSVSVVCTSREVLADAVSVVRTRLSELDRAASRFRADSELARINMLSGCLAAIDPGAMFTTRVGTTLAKCLTAAVHTEQLTDGLVCASLGAELVACGYDEDFAAVRARSTAAVAVSTGPQPNVSQPQRPVAQRMSFDERNDELSLAAGSTLDLGSSAKAWAADAIVDELTRHAAGGFLLSLGGDVATAGSPPPDGWAVGLRRPDDSDLMVVRSTGQALATSSTQRRQWLFNGSTQHHIIDPRTGAPARTQWAQVSCAAPTALQANAASTAAVILDSSAPRWLSQRGIPACLVATDNRVVLTPGWPETADVGPGRAL</sequence>
<protein>
    <recommendedName>
        <fullName evidence="3">FAD:protein FMN transferase</fullName>
        <ecNumber evidence="2">2.7.1.180</ecNumber>
    </recommendedName>
    <alternativeName>
        <fullName evidence="9">Flavin transferase</fullName>
    </alternativeName>
</protein>
<keyword evidence="11" id="KW-0614">Plasmid</keyword>
<keyword evidence="6" id="KW-0479">Metal-binding</keyword>
<dbReference type="PANTHER" id="PTHR30040:SF2">
    <property type="entry name" value="FAD:PROTEIN FMN TRANSFERASE"/>
    <property type="match status" value="1"/>
</dbReference>
<dbReference type="EMBL" id="CP003120">
    <property type="protein sequence ID" value="AFA76037.1"/>
    <property type="molecule type" value="Genomic_DNA"/>
</dbReference>
<dbReference type="GO" id="GO:0016740">
    <property type="term" value="F:transferase activity"/>
    <property type="evidence" value="ECO:0007669"/>
    <property type="project" value="UniProtKB-KW"/>
</dbReference>
<evidence type="ECO:0000256" key="4">
    <source>
        <dbReference type="ARBA" id="ARBA00022630"/>
    </source>
</evidence>
<reference evidence="11 12" key="1">
    <citation type="journal article" date="2012" name="Appl. Environ. Microbiol.">
        <title>Involvement of two latex-clearing proteins during rubber degradation and insights into the subsequent degradation pathway revealed by the genome sequence of Gordonia polyisoprenivorans strain VH2.</title>
        <authorList>
            <person name="Hiessl S."/>
            <person name="Schuldes J."/>
            <person name="Thurmer A."/>
            <person name="Halbsguth T."/>
            <person name="Broker D."/>
            <person name="Angelov A."/>
            <person name="Liebl W."/>
            <person name="Daniel R."/>
            <person name="Steinbuchel A."/>
        </authorList>
    </citation>
    <scope>NUCLEOTIDE SEQUENCE [LARGE SCALE GENOMIC DNA]</scope>
    <source>
        <strain evidence="12">DSM 44266 / VH2</strain>
        <plasmid evidence="11 12">p174</plasmid>
    </source>
</reference>
<evidence type="ECO:0000313" key="12">
    <source>
        <dbReference type="Proteomes" id="UP000009154"/>
    </source>
</evidence>
<dbReference type="Gene3D" id="3.10.520.10">
    <property type="entry name" value="ApbE-like domains"/>
    <property type="match status" value="1"/>
</dbReference>
<evidence type="ECO:0000256" key="10">
    <source>
        <dbReference type="ARBA" id="ARBA00048540"/>
    </source>
</evidence>
<dbReference type="Pfam" id="PF02424">
    <property type="entry name" value="ApbE"/>
    <property type="match status" value="1"/>
</dbReference>
<comment type="cofactor">
    <cofactor evidence="1">
        <name>Mg(2+)</name>
        <dbReference type="ChEBI" id="CHEBI:18420"/>
    </cofactor>
</comment>
<dbReference type="AlphaFoldDB" id="H6N4Z2"/>